<gene>
    <name evidence="1" type="ORF">Freya1_10</name>
</gene>
<sequence>MAKLTPKQEKFCQEYVITGNKSQAYRLSYSASKMKSETINVKANELSNVGKVSVRIKELKEELRLKNVYTLEKSVKRDISLIERYEAALDVLENNESKGIDVEVAERLIKFIGSQGYNSAQERLSKQHGFFEKDNNQKKIPDRVIVDMSDYKGEK</sequence>
<proteinExistence type="predicted"/>
<dbReference type="GO" id="GO:0051276">
    <property type="term" value="P:chromosome organization"/>
    <property type="evidence" value="ECO:0007669"/>
    <property type="project" value="InterPro"/>
</dbReference>
<accession>A0A8E5EB81</accession>
<protein>
    <submittedName>
        <fullName evidence="1">Terminase small subunit</fullName>
    </submittedName>
</protein>
<dbReference type="InterPro" id="IPR005335">
    <property type="entry name" value="Terminase_ssu"/>
</dbReference>
<dbReference type="Pfam" id="PF03592">
    <property type="entry name" value="Terminase_2"/>
    <property type="match status" value="1"/>
</dbReference>
<name>A0A8E5EB81_9CAUD</name>
<dbReference type="Gene3D" id="1.10.10.1400">
    <property type="entry name" value="Terminase, small subunit, N-terminal DNA-binding domain, HTH motif"/>
    <property type="match status" value="1"/>
</dbReference>
<keyword evidence="2" id="KW-1185">Reference proteome</keyword>
<dbReference type="Proteomes" id="UP000693667">
    <property type="component" value="Segment"/>
</dbReference>
<organism evidence="1 2">
    <name type="scientific">Polaribacter phage Freya_1</name>
    <dbReference type="NCBI Taxonomy" id="2745662"/>
    <lineage>
        <taxon>Viruses</taxon>
        <taxon>Duplodnaviria</taxon>
        <taxon>Heunggongvirae</taxon>
        <taxon>Uroviricota</taxon>
        <taxon>Caudoviricetes</taxon>
        <taxon>Forsetiviridae</taxon>
        <taxon>Freyavirus</taxon>
        <taxon>Freyavirus freya</taxon>
    </lineage>
</organism>
<evidence type="ECO:0000313" key="1">
    <source>
        <dbReference type="EMBL" id="QQV90881.1"/>
    </source>
</evidence>
<evidence type="ECO:0000313" key="2">
    <source>
        <dbReference type="Proteomes" id="UP000693667"/>
    </source>
</evidence>
<reference evidence="1" key="1">
    <citation type="submission" date="2020-07" db="EMBL/GenBank/DDBJ databases">
        <title>Highly diverse flavobacterial phages as mortality factor during North Sea spring blooms.</title>
        <authorList>
            <person name="Bartlau N."/>
            <person name="Wichels A."/>
            <person name="Krohne G."/>
            <person name="Adriaenssens E.M."/>
            <person name="Heins A."/>
            <person name="Fuchs B.M."/>
            <person name="Amann R."/>
            <person name="Moraru C."/>
        </authorList>
    </citation>
    <scope>NUCLEOTIDE SEQUENCE</scope>
</reference>
<dbReference type="EMBL" id="MT732463">
    <property type="protein sequence ID" value="QQV90881.1"/>
    <property type="molecule type" value="Genomic_DNA"/>
</dbReference>
<dbReference type="InterPro" id="IPR038713">
    <property type="entry name" value="Terminase_Gp1_N_sf"/>
</dbReference>